<evidence type="ECO:0000256" key="2">
    <source>
        <dbReference type="SAM" id="Phobius"/>
    </source>
</evidence>
<dbReference type="Proteomes" id="UP001143463">
    <property type="component" value="Unassembled WGS sequence"/>
</dbReference>
<dbReference type="InterPro" id="IPR009937">
    <property type="entry name" value="Phage_holin_3_6"/>
</dbReference>
<dbReference type="EMBL" id="BSFQ01000053">
    <property type="protein sequence ID" value="GLL15687.1"/>
    <property type="molecule type" value="Genomic_DNA"/>
</dbReference>
<accession>A0A9W6P0T0</accession>
<evidence type="ECO:0000313" key="4">
    <source>
        <dbReference type="Proteomes" id="UP001143463"/>
    </source>
</evidence>
<feature type="transmembrane region" description="Helical" evidence="2">
    <location>
        <begin position="111"/>
        <end position="137"/>
    </location>
</feature>
<keyword evidence="2" id="KW-0472">Membrane</keyword>
<dbReference type="RefSeq" id="WP_231498448.1">
    <property type="nucleotide sequence ID" value="NZ_BSFQ01000053.1"/>
</dbReference>
<evidence type="ECO:0000313" key="3">
    <source>
        <dbReference type="EMBL" id="GLL15687.1"/>
    </source>
</evidence>
<evidence type="ECO:0000256" key="1">
    <source>
        <dbReference type="SAM" id="MobiDB-lite"/>
    </source>
</evidence>
<keyword evidence="2" id="KW-1133">Transmembrane helix</keyword>
<comment type="caution">
    <text evidence="3">The sequence shown here is derived from an EMBL/GenBank/DDBJ whole genome shotgun (WGS) entry which is preliminary data.</text>
</comment>
<organism evidence="3 4">
    <name type="scientific">Pseudonocardia halophobica</name>
    <dbReference type="NCBI Taxonomy" id="29401"/>
    <lineage>
        <taxon>Bacteria</taxon>
        <taxon>Bacillati</taxon>
        <taxon>Actinomycetota</taxon>
        <taxon>Actinomycetes</taxon>
        <taxon>Pseudonocardiales</taxon>
        <taxon>Pseudonocardiaceae</taxon>
        <taxon>Pseudonocardia</taxon>
    </lineage>
</organism>
<keyword evidence="4" id="KW-1185">Reference proteome</keyword>
<feature type="compositionally biased region" description="Pro residues" evidence="1">
    <location>
        <begin position="18"/>
        <end position="32"/>
    </location>
</feature>
<sequence>MSAPGGGPPRDLSRDLPPNMPPNVPPGMPPGMPADHGAGRHSAPPPVPFDQPQAAPHPAGASPAGGPPDVSDVSVGDLMGRVSRDLSTLMRQELALAQAELKQEARKAGKAAGGFGAAGFAGYMVLLFLSVALWAGLSNVMDSGWAGVIVAVVWAVIGAIAFVVGRNNARRTHPTPERTVDTLKQVPDALKGR</sequence>
<proteinExistence type="predicted"/>
<feature type="compositionally biased region" description="Low complexity" evidence="1">
    <location>
        <begin position="54"/>
        <end position="68"/>
    </location>
</feature>
<dbReference type="Pfam" id="PF07332">
    <property type="entry name" value="Phage_holin_3_6"/>
    <property type="match status" value="1"/>
</dbReference>
<protein>
    <recommendedName>
        <fullName evidence="5">Superfamily III holin-X</fullName>
    </recommendedName>
</protein>
<feature type="region of interest" description="Disordered" evidence="1">
    <location>
        <begin position="1"/>
        <end position="75"/>
    </location>
</feature>
<dbReference type="AlphaFoldDB" id="A0A9W6P0T0"/>
<reference evidence="3" key="1">
    <citation type="journal article" date="2014" name="Int. J. Syst. Evol. Microbiol.">
        <title>Complete genome sequence of Corynebacterium casei LMG S-19264T (=DSM 44701T), isolated from a smear-ripened cheese.</title>
        <authorList>
            <consortium name="US DOE Joint Genome Institute (JGI-PGF)"/>
            <person name="Walter F."/>
            <person name="Albersmeier A."/>
            <person name="Kalinowski J."/>
            <person name="Ruckert C."/>
        </authorList>
    </citation>
    <scope>NUCLEOTIDE SEQUENCE</scope>
    <source>
        <strain evidence="3">VKM Ac-1069</strain>
    </source>
</reference>
<evidence type="ECO:0008006" key="5">
    <source>
        <dbReference type="Google" id="ProtNLM"/>
    </source>
</evidence>
<gene>
    <name evidence="3" type="ORF">GCM10017577_68400</name>
</gene>
<name>A0A9W6P0T0_9PSEU</name>
<reference evidence="3" key="2">
    <citation type="submission" date="2023-01" db="EMBL/GenBank/DDBJ databases">
        <authorList>
            <person name="Sun Q."/>
            <person name="Evtushenko L."/>
        </authorList>
    </citation>
    <scope>NUCLEOTIDE SEQUENCE</scope>
    <source>
        <strain evidence="3">VKM Ac-1069</strain>
    </source>
</reference>
<keyword evidence="2" id="KW-0812">Transmembrane</keyword>
<feature type="transmembrane region" description="Helical" evidence="2">
    <location>
        <begin position="143"/>
        <end position="164"/>
    </location>
</feature>